<organism evidence="1 2">
    <name type="scientific">Pyxicephalus adspersus</name>
    <name type="common">African bullfrog</name>
    <dbReference type="NCBI Taxonomy" id="30357"/>
    <lineage>
        <taxon>Eukaryota</taxon>
        <taxon>Metazoa</taxon>
        <taxon>Chordata</taxon>
        <taxon>Craniata</taxon>
        <taxon>Vertebrata</taxon>
        <taxon>Euteleostomi</taxon>
        <taxon>Amphibia</taxon>
        <taxon>Batrachia</taxon>
        <taxon>Anura</taxon>
        <taxon>Neobatrachia</taxon>
        <taxon>Ranoidea</taxon>
        <taxon>Pyxicephalidae</taxon>
        <taxon>Pyxicephalinae</taxon>
        <taxon>Pyxicephalus</taxon>
    </lineage>
</organism>
<evidence type="ECO:0000313" key="1">
    <source>
        <dbReference type="EMBL" id="DBA14077.1"/>
    </source>
</evidence>
<dbReference type="EMBL" id="DYDO01000013">
    <property type="protein sequence ID" value="DBA14077.1"/>
    <property type="molecule type" value="Genomic_DNA"/>
</dbReference>
<gene>
    <name evidence="1" type="ORF">GDO54_005093</name>
</gene>
<comment type="caution">
    <text evidence="1">The sequence shown here is derived from an EMBL/GenBank/DDBJ whole genome shotgun (WGS) entry which is preliminary data.</text>
</comment>
<dbReference type="AlphaFoldDB" id="A0AAV2ZQN6"/>
<sequence>MNMNFPVSFAIPGQHDKMKASGDPKTDHVCHFTAGMPVTLKKISICINAVRQKDQAISWTRCKNKHFFILKTINRLVIGLFNGRSQLLLLKKLRGE</sequence>
<accession>A0AAV2ZQN6</accession>
<protein>
    <submittedName>
        <fullName evidence="1">Uncharacterized protein</fullName>
    </submittedName>
</protein>
<reference evidence="1" key="1">
    <citation type="thesis" date="2020" institute="ProQuest LLC" country="789 East Eisenhower Parkway, Ann Arbor, MI, USA">
        <title>Comparative Genomics and Chromosome Evolution.</title>
        <authorList>
            <person name="Mudd A.B."/>
        </authorList>
    </citation>
    <scope>NUCLEOTIDE SEQUENCE</scope>
    <source>
        <strain evidence="1">1538</strain>
        <tissue evidence="1">Blood</tissue>
    </source>
</reference>
<keyword evidence="2" id="KW-1185">Reference proteome</keyword>
<evidence type="ECO:0000313" key="2">
    <source>
        <dbReference type="Proteomes" id="UP001181693"/>
    </source>
</evidence>
<proteinExistence type="predicted"/>
<name>A0AAV2ZQN6_PYXAD</name>
<dbReference type="Proteomes" id="UP001181693">
    <property type="component" value="Unassembled WGS sequence"/>
</dbReference>